<dbReference type="Proteomes" id="UP000249282">
    <property type="component" value="Unassembled WGS sequence"/>
</dbReference>
<proteinExistence type="predicted"/>
<dbReference type="EMBL" id="QFQJ01000138">
    <property type="protein sequence ID" value="PZQ84846.1"/>
    <property type="molecule type" value="Genomic_DNA"/>
</dbReference>
<accession>A0A2W5R5F0</accession>
<protein>
    <submittedName>
        <fullName evidence="1">Uncharacterized protein</fullName>
    </submittedName>
</protein>
<gene>
    <name evidence="1" type="ORF">DI542_16840</name>
</gene>
<sequence>MIYELWVFQEDIPILRSEFLKNHLQELKMLQLFKKLFCIHVYEYEQMTEIGEHMECRKCGDSKTD</sequence>
<organism evidence="1 2">
    <name type="scientific">Acinetobacter johnsonii</name>
    <dbReference type="NCBI Taxonomy" id="40214"/>
    <lineage>
        <taxon>Bacteria</taxon>
        <taxon>Pseudomonadati</taxon>
        <taxon>Pseudomonadota</taxon>
        <taxon>Gammaproteobacteria</taxon>
        <taxon>Moraxellales</taxon>
        <taxon>Moraxellaceae</taxon>
        <taxon>Acinetobacter</taxon>
    </lineage>
</organism>
<evidence type="ECO:0000313" key="1">
    <source>
        <dbReference type="EMBL" id="PZQ84846.1"/>
    </source>
</evidence>
<name>A0A2W5R5F0_ACIJO</name>
<dbReference type="AlphaFoldDB" id="A0A2W5R5F0"/>
<reference evidence="1 2" key="1">
    <citation type="submission" date="2017-11" db="EMBL/GenBank/DDBJ databases">
        <title>Infants hospitalized years apart are colonized by the same room-sourced microbial strains.</title>
        <authorList>
            <person name="Brooks B."/>
            <person name="Olm M.R."/>
            <person name="Firek B.A."/>
            <person name="Baker R."/>
            <person name="Thomas B.C."/>
            <person name="Morowitz M.J."/>
            <person name="Banfield J.F."/>
        </authorList>
    </citation>
    <scope>NUCLEOTIDE SEQUENCE [LARGE SCALE GENOMIC DNA]</scope>
    <source>
        <strain evidence="1">S2_003_000_R3_20</strain>
    </source>
</reference>
<comment type="caution">
    <text evidence="1">The sequence shown here is derived from an EMBL/GenBank/DDBJ whole genome shotgun (WGS) entry which is preliminary data.</text>
</comment>
<evidence type="ECO:0000313" key="2">
    <source>
        <dbReference type="Proteomes" id="UP000249282"/>
    </source>
</evidence>